<dbReference type="KEGG" id="pfla:Pflav_012810"/>
<gene>
    <name evidence="2" type="ORF">Pflav_012810</name>
</gene>
<sequence>MLPSLVVKTLRDYRRASIGWLLGISAFVAIYAGSWAQFDANPDAAATATDGIPQGVRDALGVQDFSTGANYLQGTIYSIFVPLLLIMAAAMFGARAIAGPEDARVLDLYLANPISRRQFVLQRFVALTGVLVVLGLVPWLLVSLFNASLDMGVPAANVAAASLGLLLIGVCFGTLALAVSSVVGRRSVVLATTGAIAAGTYVLRVVGDLVGGLGFLRWLSPFHYYLGGDPLREGFDVAYLIVLMLIPAAMLAFAVIQFERRDVST</sequence>
<keyword evidence="1" id="KW-0472">Membrane</keyword>
<feature type="transmembrane region" description="Helical" evidence="1">
    <location>
        <begin position="195"/>
        <end position="217"/>
    </location>
</feature>
<dbReference type="GO" id="GO:0140359">
    <property type="term" value="F:ABC-type transporter activity"/>
    <property type="evidence" value="ECO:0007669"/>
    <property type="project" value="InterPro"/>
</dbReference>
<proteinExistence type="predicted"/>
<keyword evidence="1" id="KW-0812">Transmembrane</keyword>
<organism evidence="2 3">
    <name type="scientific">Phytohabitans flavus</name>
    <dbReference type="NCBI Taxonomy" id="1076124"/>
    <lineage>
        <taxon>Bacteria</taxon>
        <taxon>Bacillati</taxon>
        <taxon>Actinomycetota</taxon>
        <taxon>Actinomycetes</taxon>
        <taxon>Micromonosporales</taxon>
        <taxon>Micromonosporaceae</taxon>
    </lineage>
</organism>
<feature type="transmembrane region" description="Helical" evidence="1">
    <location>
        <begin position="18"/>
        <end position="38"/>
    </location>
</feature>
<feature type="transmembrane region" description="Helical" evidence="1">
    <location>
        <begin position="237"/>
        <end position="256"/>
    </location>
</feature>
<reference evidence="2 3" key="1">
    <citation type="submission" date="2020-03" db="EMBL/GenBank/DDBJ databases">
        <title>Whole genome shotgun sequence of Phytohabitans flavus NBRC 107702.</title>
        <authorList>
            <person name="Komaki H."/>
            <person name="Tamura T."/>
        </authorList>
    </citation>
    <scope>NUCLEOTIDE SEQUENCE [LARGE SCALE GENOMIC DNA]</scope>
    <source>
        <strain evidence="2 3">NBRC 107702</strain>
    </source>
</reference>
<dbReference type="AlphaFoldDB" id="A0A6F8XM62"/>
<keyword evidence="3" id="KW-1185">Reference proteome</keyword>
<evidence type="ECO:0000313" key="2">
    <source>
        <dbReference type="EMBL" id="BCB74871.1"/>
    </source>
</evidence>
<accession>A0A6F8XM62</accession>
<evidence type="ECO:0000256" key="1">
    <source>
        <dbReference type="SAM" id="Phobius"/>
    </source>
</evidence>
<dbReference type="RefSeq" id="WP_173034395.1">
    <property type="nucleotide sequence ID" value="NZ_AP022870.1"/>
</dbReference>
<name>A0A6F8XM62_9ACTN</name>
<evidence type="ECO:0000313" key="3">
    <source>
        <dbReference type="Proteomes" id="UP000502508"/>
    </source>
</evidence>
<dbReference type="Proteomes" id="UP000502508">
    <property type="component" value="Chromosome"/>
</dbReference>
<dbReference type="EMBL" id="AP022870">
    <property type="protein sequence ID" value="BCB74871.1"/>
    <property type="molecule type" value="Genomic_DNA"/>
</dbReference>
<reference evidence="2 3" key="2">
    <citation type="submission" date="2020-03" db="EMBL/GenBank/DDBJ databases">
        <authorList>
            <person name="Ichikawa N."/>
            <person name="Kimura A."/>
            <person name="Kitahashi Y."/>
            <person name="Uohara A."/>
        </authorList>
    </citation>
    <scope>NUCLEOTIDE SEQUENCE [LARGE SCALE GENOMIC DNA]</scope>
    <source>
        <strain evidence="2 3">NBRC 107702</strain>
    </source>
</reference>
<feature type="transmembrane region" description="Helical" evidence="1">
    <location>
        <begin position="119"/>
        <end position="141"/>
    </location>
</feature>
<feature type="transmembrane region" description="Helical" evidence="1">
    <location>
        <begin position="161"/>
        <end position="183"/>
    </location>
</feature>
<protein>
    <submittedName>
        <fullName evidence="2">ABC transporter permease</fullName>
    </submittedName>
</protein>
<dbReference type="GO" id="GO:0005886">
    <property type="term" value="C:plasma membrane"/>
    <property type="evidence" value="ECO:0007669"/>
    <property type="project" value="UniProtKB-SubCell"/>
</dbReference>
<feature type="transmembrane region" description="Helical" evidence="1">
    <location>
        <begin position="76"/>
        <end position="98"/>
    </location>
</feature>
<keyword evidence="1" id="KW-1133">Transmembrane helix</keyword>
<dbReference type="Pfam" id="PF12679">
    <property type="entry name" value="ABC2_membrane_2"/>
    <property type="match status" value="1"/>
</dbReference>